<comment type="similarity">
    <text evidence="7 8">Belongs to the SelA family.</text>
</comment>
<dbReference type="Pfam" id="PF03841">
    <property type="entry name" value="SelA"/>
    <property type="match status" value="1"/>
</dbReference>
<comment type="pathway">
    <text evidence="8">Aminoacyl-tRNA biosynthesis; selenocysteinyl-tRNA(Sec) biosynthesis; selenocysteinyl-tRNA(Sec) from L-seryl-tRNA(Sec) (bacterial route): step 1/1.</text>
</comment>
<dbReference type="NCBIfam" id="TIGR00474">
    <property type="entry name" value="selA"/>
    <property type="match status" value="1"/>
</dbReference>
<evidence type="ECO:0000256" key="5">
    <source>
        <dbReference type="ARBA" id="ARBA00022917"/>
    </source>
</evidence>
<protein>
    <recommendedName>
        <fullName evidence="8">L-seryl-tRNA(Sec) selenium transferase</fullName>
        <ecNumber evidence="8">2.9.1.1</ecNumber>
    </recommendedName>
    <alternativeName>
        <fullName evidence="8">Selenocysteine synthase</fullName>
        <shortName evidence="8">Sec synthase</shortName>
    </alternativeName>
    <alternativeName>
        <fullName evidence="8">Selenocysteinyl-tRNA(Sec) synthase</fullName>
    </alternativeName>
</protein>
<comment type="caution">
    <text evidence="10">The sequence shown here is derived from an EMBL/GenBank/DDBJ whole genome shotgun (WGS) entry which is preliminary data.</text>
</comment>
<dbReference type="HAMAP" id="MF_00423">
    <property type="entry name" value="SelA"/>
    <property type="match status" value="1"/>
</dbReference>
<dbReference type="Proteomes" id="UP000249746">
    <property type="component" value="Unassembled WGS sequence"/>
</dbReference>
<evidence type="ECO:0000313" key="11">
    <source>
        <dbReference type="Proteomes" id="UP000249746"/>
    </source>
</evidence>
<dbReference type="AlphaFoldDB" id="A0A2W6MY58"/>
<dbReference type="InterPro" id="IPR018319">
    <property type="entry name" value="SelA-like"/>
</dbReference>
<evidence type="ECO:0000256" key="2">
    <source>
        <dbReference type="ARBA" id="ARBA00022490"/>
    </source>
</evidence>
<organism evidence="10 11">
    <name type="scientific">Helicobacter valdiviensis</name>
    <dbReference type="NCBI Taxonomy" id="1458358"/>
    <lineage>
        <taxon>Bacteria</taxon>
        <taxon>Pseudomonadati</taxon>
        <taxon>Campylobacterota</taxon>
        <taxon>Epsilonproteobacteria</taxon>
        <taxon>Campylobacterales</taxon>
        <taxon>Helicobacteraceae</taxon>
        <taxon>Helicobacter</taxon>
    </lineage>
</organism>
<keyword evidence="2 8" id="KW-0963">Cytoplasm</keyword>
<dbReference type="InterPro" id="IPR015424">
    <property type="entry name" value="PyrdxlP-dep_Trfase"/>
</dbReference>
<dbReference type="EC" id="2.9.1.1" evidence="8"/>
<dbReference type="GO" id="GO:0004125">
    <property type="term" value="F:L-seryl-tRNA(Sec) selenium transferase activity"/>
    <property type="evidence" value="ECO:0007669"/>
    <property type="project" value="UniProtKB-UniRule"/>
</dbReference>
<dbReference type="PANTHER" id="PTHR32328:SF0">
    <property type="entry name" value="L-SERYL-TRNA(SEC) SELENIUM TRANSFERASE"/>
    <property type="match status" value="1"/>
</dbReference>
<dbReference type="GO" id="GO:0001514">
    <property type="term" value="P:selenocysteine incorporation"/>
    <property type="evidence" value="ECO:0007669"/>
    <property type="project" value="UniProtKB-UniRule"/>
</dbReference>
<evidence type="ECO:0000256" key="4">
    <source>
        <dbReference type="ARBA" id="ARBA00022898"/>
    </source>
</evidence>
<comment type="function">
    <text evidence="8">Converts seryl-tRNA(Sec) to selenocysteinyl-tRNA(Sec) required for selenoprotein biosynthesis.</text>
</comment>
<dbReference type="InterPro" id="IPR004534">
    <property type="entry name" value="SelA_trans"/>
</dbReference>
<sequence>MQEILRLIPKVDKLLTHKDLNHFNTSLLKKTIHEFLESYKQELLATQKAKSLEECVKCIQKIIQNKLQKSLKPLVNATGIVVHTNLGRSILSPKILEEVQPLLTSYNNLEYNQLEGSRGERYTHLRELLKNLLDAEDVLIVNNNAAAVFLILNTFAKNKEVIISRGELIEIGGSFRIPKVMEDSGAILKEVGTTNKTHLKDYTEAITENSAMLFKAHKSNYEIVGFSQEVAYKDLITLAKEKNLIDYYDLGSGFFKACKELSTYEPPLEEIAALKPSLVSFSGDKLLGGVQAGIIFGKKKYIDILKKNQLLRMLRVDKVTLSLLEAIFSAYLEEKYEKIPTLHMLTLSQEELKQKCENLLNFIPSDFNPQIIATQTYSGGGALPNKPFASYGVALHYKKASLLEAHLRSCGIIARIEKERVILEARTLLCGDELKIQNALLKEIKG</sequence>
<dbReference type="InterPro" id="IPR015421">
    <property type="entry name" value="PyrdxlP-dep_Trfase_major"/>
</dbReference>
<dbReference type="GO" id="GO:0005737">
    <property type="term" value="C:cytoplasm"/>
    <property type="evidence" value="ECO:0007669"/>
    <property type="project" value="UniProtKB-SubCell"/>
</dbReference>
<evidence type="ECO:0000256" key="7">
    <source>
        <dbReference type="ARBA" id="ARBA00044507"/>
    </source>
</evidence>
<reference evidence="10 11" key="1">
    <citation type="submission" date="2017-03" db="EMBL/GenBank/DDBJ databases">
        <title>Genomic and clinical evidence uncovers the enterohepatic species Helicobacter valdiviensis as a potential human intestinal pathogen.</title>
        <authorList>
            <person name="Fresia P."/>
            <person name="Jara R."/>
            <person name="Sierra R."/>
            <person name="Ferres I."/>
            <person name="Greif G."/>
            <person name="Iraola G."/>
            <person name="Collado L."/>
        </authorList>
    </citation>
    <scope>NUCLEOTIDE SEQUENCE [LARGE SCALE GENOMIC DNA]</scope>
    <source>
        <strain evidence="10 11">WBE14</strain>
    </source>
</reference>
<evidence type="ECO:0000313" key="10">
    <source>
        <dbReference type="EMBL" id="PZT48238.1"/>
    </source>
</evidence>
<evidence type="ECO:0000256" key="3">
    <source>
        <dbReference type="ARBA" id="ARBA00022679"/>
    </source>
</evidence>
<keyword evidence="3 8" id="KW-0808">Transferase</keyword>
<dbReference type="SUPFAM" id="SSF53383">
    <property type="entry name" value="PLP-dependent transferases"/>
    <property type="match status" value="1"/>
</dbReference>
<keyword evidence="5 8" id="KW-0648">Protein biosynthesis</keyword>
<dbReference type="Gene3D" id="3.90.1150.180">
    <property type="match status" value="1"/>
</dbReference>
<dbReference type="EMBL" id="NBIU01000010">
    <property type="protein sequence ID" value="PZT48238.1"/>
    <property type="molecule type" value="Genomic_DNA"/>
</dbReference>
<comment type="catalytic activity">
    <reaction evidence="8">
        <text>L-seryl-tRNA(Sec) + selenophosphate + H(+) = L-selenocysteinyl-tRNA(Sec) + phosphate</text>
        <dbReference type="Rhea" id="RHEA:22728"/>
        <dbReference type="Rhea" id="RHEA-COMP:9742"/>
        <dbReference type="Rhea" id="RHEA-COMP:9743"/>
        <dbReference type="ChEBI" id="CHEBI:15378"/>
        <dbReference type="ChEBI" id="CHEBI:16144"/>
        <dbReference type="ChEBI" id="CHEBI:43474"/>
        <dbReference type="ChEBI" id="CHEBI:78533"/>
        <dbReference type="ChEBI" id="CHEBI:78573"/>
        <dbReference type="EC" id="2.9.1.1"/>
    </reaction>
</comment>
<keyword evidence="11" id="KW-1185">Reference proteome</keyword>
<evidence type="ECO:0000256" key="1">
    <source>
        <dbReference type="ARBA" id="ARBA00001933"/>
    </source>
</evidence>
<proteinExistence type="inferred from homology"/>
<dbReference type="PANTHER" id="PTHR32328">
    <property type="entry name" value="L-SERYL-TRNA(SEC) SELENIUM TRANSFERASE"/>
    <property type="match status" value="1"/>
</dbReference>
<comment type="cofactor">
    <cofactor evidence="1 8 9">
        <name>pyridoxal 5'-phosphate</name>
        <dbReference type="ChEBI" id="CHEBI:597326"/>
    </cofactor>
</comment>
<dbReference type="UniPathway" id="UPA00906">
    <property type="reaction ID" value="UER00896"/>
</dbReference>
<name>A0A2W6MY58_9HELI</name>
<evidence type="ECO:0000256" key="8">
    <source>
        <dbReference type="HAMAP-Rule" id="MF_00423"/>
    </source>
</evidence>
<feature type="modified residue" description="N6-(pyridoxal phosphate)lysine" evidence="8 9">
    <location>
        <position position="285"/>
    </location>
</feature>
<gene>
    <name evidence="8" type="primary">selA</name>
    <name evidence="10" type="ORF">B6S12_04740</name>
</gene>
<accession>A0A2W6MY58</accession>
<dbReference type="GO" id="GO:0001717">
    <property type="term" value="P:conversion of seryl-tRNAsec to selenocys-tRNAsec"/>
    <property type="evidence" value="ECO:0007669"/>
    <property type="project" value="UniProtKB-UniRule"/>
</dbReference>
<dbReference type="Gene3D" id="3.40.640.10">
    <property type="entry name" value="Type I PLP-dependent aspartate aminotransferase-like (Major domain)"/>
    <property type="match status" value="1"/>
</dbReference>
<dbReference type="OrthoDB" id="9787096at2"/>
<comment type="subcellular location">
    <subcellularLocation>
        <location evidence="8">Cytoplasm</location>
    </subcellularLocation>
</comment>
<evidence type="ECO:0000256" key="9">
    <source>
        <dbReference type="PIRSR" id="PIRSR618319-50"/>
    </source>
</evidence>
<keyword evidence="4 8" id="KW-0663">Pyridoxal phosphate</keyword>
<keyword evidence="6 8" id="KW-0711">Selenium</keyword>
<dbReference type="RefSeq" id="WP_111229668.1">
    <property type="nucleotide sequence ID" value="NZ_NBIU01000010.1"/>
</dbReference>
<evidence type="ECO:0000256" key="6">
    <source>
        <dbReference type="ARBA" id="ARBA00023266"/>
    </source>
</evidence>